<dbReference type="VEuPathDB" id="TriTrypDB:BSAL_61730"/>
<proteinExistence type="predicted"/>
<dbReference type="Proteomes" id="UP000051952">
    <property type="component" value="Unassembled WGS sequence"/>
</dbReference>
<evidence type="ECO:0000313" key="4">
    <source>
        <dbReference type="Proteomes" id="UP000051952"/>
    </source>
</evidence>
<dbReference type="PANTHER" id="PTHR12686">
    <property type="entry name" value="3'-5' EXORIBONUCLEASE CSL4-RELATED"/>
    <property type="match status" value="1"/>
</dbReference>
<dbReference type="GO" id="GO:0005737">
    <property type="term" value="C:cytoplasm"/>
    <property type="evidence" value="ECO:0007669"/>
    <property type="project" value="TreeGrafter"/>
</dbReference>
<dbReference type="AlphaFoldDB" id="A0A0S4IM15"/>
<comment type="subcellular location">
    <subcellularLocation>
        <location evidence="1">Nucleus</location>
        <location evidence="1">Nucleolus</location>
    </subcellularLocation>
</comment>
<accession>A0A0S4IM15</accession>
<sequence>MTPILLAEGQHVIPGDVLVLTHDGLAETEDINNAVNAGAGAVIRRCLRRGRDADAPTALERRVIATRVGIVHWSEDGQEVSVVSKAAVPLAAPSPVPAVIAAALTTASEVTSSSAVTASILRDAALGAKSGDTIHLRVTRITPTFASGDVIAIRGQWCCNRTGAFSGFRGMLRAEDIKPFKPTKDKLLADPPAESMRPGDVVVATVISQTDAKVYQLSTVAEHCGVIESTVPAEESDGHRAQKESDDIAAATIPSVRPTKKRIALLPVPYKRTIMKHPVTGATYKKWTPLVQ</sequence>
<dbReference type="OrthoDB" id="440760at2759"/>
<protein>
    <submittedName>
        <fullName evidence="3">Exosome component CSL4, putative</fullName>
    </submittedName>
</protein>
<reference evidence="4" key="1">
    <citation type="submission" date="2015-09" db="EMBL/GenBank/DDBJ databases">
        <authorList>
            <consortium name="Pathogen Informatics"/>
        </authorList>
    </citation>
    <scope>NUCLEOTIDE SEQUENCE [LARGE SCALE GENOMIC DNA]</scope>
    <source>
        <strain evidence="4">Lake Konstanz</strain>
    </source>
</reference>
<dbReference type="GO" id="GO:0006396">
    <property type="term" value="P:RNA processing"/>
    <property type="evidence" value="ECO:0007669"/>
    <property type="project" value="InterPro"/>
</dbReference>
<evidence type="ECO:0000256" key="1">
    <source>
        <dbReference type="ARBA" id="ARBA00004604"/>
    </source>
</evidence>
<gene>
    <name evidence="3" type="ORF">BSAL_61730</name>
</gene>
<organism evidence="3 4">
    <name type="scientific">Bodo saltans</name>
    <name type="common">Flagellated protozoan</name>
    <dbReference type="NCBI Taxonomy" id="75058"/>
    <lineage>
        <taxon>Eukaryota</taxon>
        <taxon>Discoba</taxon>
        <taxon>Euglenozoa</taxon>
        <taxon>Kinetoplastea</taxon>
        <taxon>Metakinetoplastina</taxon>
        <taxon>Eubodonida</taxon>
        <taxon>Bodonidae</taxon>
        <taxon>Bodo</taxon>
    </lineage>
</organism>
<dbReference type="InterPro" id="IPR012340">
    <property type="entry name" value="NA-bd_OB-fold"/>
</dbReference>
<evidence type="ECO:0000256" key="2">
    <source>
        <dbReference type="ARBA" id="ARBA00022835"/>
    </source>
</evidence>
<dbReference type="SUPFAM" id="SSF50249">
    <property type="entry name" value="Nucleic acid-binding proteins"/>
    <property type="match status" value="1"/>
</dbReference>
<dbReference type="EMBL" id="CYKH01000305">
    <property type="protein sequence ID" value="CUF35433.1"/>
    <property type="molecule type" value="Genomic_DNA"/>
</dbReference>
<dbReference type="InterPro" id="IPR039771">
    <property type="entry name" value="Csl4"/>
</dbReference>
<dbReference type="Gene3D" id="2.40.50.140">
    <property type="entry name" value="Nucleic acid-binding proteins"/>
    <property type="match status" value="1"/>
</dbReference>
<dbReference type="OMA" id="HRAQKES"/>
<evidence type="ECO:0000313" key="3">
    <source>
        <dbReference type="EMBL" id="CUF35433.1"/>
    </source>
</evidence>
<dbReference type="GO" id="GO:0000176">
    <property type="term" value="C:nuclear exosome (RNase complex)"/>
    <property type="evidence" value="ECO:0007669"/>
    <property type="project" value="TreeGrafter"/>
</dbReference>
<dbReference type="PANTHER" id="PTHR12686:SF8">
    <property type="entry name" value="EXOSOME COMPLEX COMPONENT CSL4"/>
    <property type="match status" value="1"/>
</dbReference>
<keyword evidence="4" id="KW-1185">Reference proteome</keyword>
<name>A0A0S4IM15_BODSA</name>
<dbReference type="GO" id="GO:0005730">
    <property type="term" value="C:nucleolus"/>
    <property type="evidence" value="ECO:0007669"/>
    <property type="project" value="UniProtKB-SubCell"/>
</dbReference>
<keyword evidence="2" id="KW-0271">Exosome</keyword>